<feature type="compositionally biased region" description="Gly residues" evidence="1">
    <location>
        <begin position="1"/>
        <end position="11"/>
    </location>
</feature>
<feature type="compositionally biased region" description="Polar residues" evidence="1">
    <location>
        <begin position="196"/>
        <end position="207"/>
    </location>
</feature>
<evidence type="ECO:0000313" key="4">
    <source>
        <dbReference type="Proteomes" id="UP000294003"/>
    </source>
</evidence>
<keyword evidence="2" id="KW-1133">Transmembrane helix</keyword>
<keyword evidence="4" id="KW-1185">Reference proteome</keyword>
<reference evidence="3 4" key="1">
    <citation type="submission" date="2018-06" db="EMBL/GenBank/DDBJ databases">
        <title>Complete Genomes of Monosporascus.</title>
        <authorList>
            <person name="Robinson A.J."/>
            <person name="Natvig D.O."/>
        </authorList>
    </citation>
    <scope>NUCLEOTIDE SEQUENCE [LARGE SCALE GENOMIC DNA]</scope>
    <source>
        <strain evidence="3 4">CBS 609.92</strain>
    </source>
</reference>
<feature type="compositionally biased region" description="Polar residues" evidence="1">
    <location>
        <begin position="399"/>
        <end position="412"/>
    </location>
</feature>
<comment type="caution">
    <text evidence="3">The sequence shown here is derived from an EMBL/GenBank/DDBJ whole genome shotgun (WGS) entry which is preliminary data.</text>
</comment>
<feature type="compositionally biased region" description="Low complexity" evidence="1">
    <location>
        <begin position="171"/>
        <end position="195"/>
    </location>
</feature>
<evidence type="ECO:0000256" key="2">
    <source>
        <dbReference type="SAM" id="Phobius"/>
    </source>
</evidence>
<gene>
    <name evidence="3" type="ORF">DL762_005397</name>
</gene>
<name>A0ABY0H889_9PEZI</name>
<keyword evidence="2" id="KW-0472">Membrane</keyword>
<feature type="region of interest" description="Disordered" evidence="1">
    <location>
        <begin position="171"/>
        <end position="219"/>
    </location>
</feature>
<feature type="region of interest" description="Disordered" evidence="1">
    <location>
        <begin position="391"/>
        <end position="412"/>
    </location>
</feature>
<evidence type="ECO:0000313" key="3">
    <source>
        <dbReference type="EMBL" id="RYO84986.1"/>
    </source>
</evidence>
<dbReference type="Proteomes" id="UP000294003">
    <property type="component" value="Unassembled WGS sequence"/>
</dbReference>
<evidence type="ECO:0000256" key="1">
    <source>
        <dbReference type="SAM" id="MobiDB-lite"/>
    </source>
</evidence>
<proteinExistence type="predicted"/>
<feature type="transmembrane region" description="Helical" evidence="2">
    <location>
        <begin position="225"/>
        <end position="246"/>
    </location>
</feature>
<dbReference type="EMBL" id="QJNS01000147">
    <property type="protein sequence ID" value="RYO84986.1"/>
    <property type="molecule type" value="Genomic_DNA"/>
</dbReference>
<accession>A0ABY0H889</accession>
<sequence length="412" mass="43945">MGGWGGGGGRPSWGTECEATTPPADLSHTVFEPPEGATYSPGDLINLSWQSGIRSDVLTIDGPPWAGGFHPANWQWSVYLQSENLATKITILENQNFTFGYHAAWKVLEDCSNTAINQTWTVPSSLEITTETVFNIVVVNVTNPQTRRSTTGPAFIIKATGSASVAINTASASSSTSEPPVVAATAAPTPEGGSTFSVSTATPTVTRSPLGEATQGQSLPGGAKAGIGVAVSVSALFFIFALLLFWKRRRRPETANPEAGRAELDGRVEKHALQAEAPVPRELATDSGEKAGPPVMHTEGYDPLAPRYPPGPVELPADMVVEMPADIPVEMPSRQLDAVRMVALTNEWEGLASRDLRRTYGIRDSKHRRRLEGIAQIGLTGRASEGMRYLSEAEEPSAEVTTGRDQTVLTDP</sequence>
<organism evidence="3 4">
    <name type="scientific">Monosporascus cannonballus</name>
    <dbReference type="NCBI Taxonomy" id="155416"/>
    <lineage>
        <taxon>Eukaryota</taxon>
        <taxon>Fungi</taxon>
        <taxon>Dikarya</taxon>
        <taxon>Ascomycota</taxon>
        <taxon>Pezizomycotina</taxon>
        <taxon>Sordariomycetes</taxon>
        <taxon>Xylariomycetidae</taxon>
        <taxon>Xylariales</taxon>
        <taxon>Xylariales incertae sedis</taxon>
        <taxon>Monosporascus</taxon>
    </lineage>
</organism>
<protein>
    <submittedName>
        <fullName evidence="3">Uncharacterized protein</fullName>
    </submittedName>
</protein>
<keyword evidence="2" id="KW-0812">Transmembrane</keyword>
<feature type="region of interest" description="Disordered" evidence="1">
    <location>
        <begin position="1"/>
        <end position="27"/>
    </location>
</feature>